<dbReference type="InterPro" id="IPR036691">
    <property type="entry name" value="Endo/exonu/phosph_ase_sf"/>
</dbReference>
<feature type="active site" description="Proton acceptor" evidence="7">
    <location>
        <position position="1146"/>
    </location>
</feature>
<feature type="region of interest" description="Disordered" evidence="10">
    <location>
        <begin position="164"/>
        <end position="188"/>
    </location>
</feature>
<feature type="site" description="Important for catalytic activity" evidence="9">
    <location>
        <position position="1117"/>
    </location>
</feature>
<dbReference type="PANTHER" id="PTHR31001:SF87">
    <property type="entry name" value="COL-21"/>
    <property type="match status" value="1"/>
</dbReference>
<evidence type="ECO:0000256" key="5">
    <source>
        <dbReference type="ARBA" id="ARBA00022842"/>
    </source>
</evidence>
<dbReference type="GO" id="GO:0004518">
    <property type="term" value="F:nuclease activity"/>
    <property type="evidence" value="ECO:0007669"/>
    <property type="project" value="InterPro"/>
</dbReference>
<comment type="similarity">
    <text evidence="2">Belongs to the DNA repair enzymes AP/ExoA family.</text>
</comment>
<comment type="subcellular location">
    <subcellularLocation>
        <location evidence="1">Nucleus</location>
    </subcellularLocation>
</comment>
<evidence type="ECO:0000313" key="13">
    <source>
        <dbReference type="Proteomes" id="UP000250043"/>
    </source>
</evidence>
<organism evidence="12 13">
    <name type="scientific">Obba rivulosa</name>
    <dbReference type="NCBI Taxonomy" id="1052685"/>
    <lineage>
        <taxon>Eukaryota</taxon>
        <taxon>Fungi</taxon>
        <taxon>Dikarya</taxon>
        <taxon>Basidiomycota</taxon>
        <taxon>Agaricomycotina</taxon>
        <taxon>Agaricomycetes</taxon>
        <taxon>Polyporales</taxon>
        <taxon>Gelatoporiaceae</taxon>
        <taxon>Obba</taxon>
    </lineage>
</organism>
<comment type="cofactor">
    <cofactor evidence="8">
        <name>Mg(2+)</name>
        <dbReference type="ChEBI" id="CHEBI:18420"/>
    </cofactor>
    <cofactor evidence="8">
        <name>Mn(2+)</name>
        <dbReference type="ChEBI" id="CHEBI:29035"/>
    </cofactor>
    <text evidence="8">Probably binds two magnesium or manganese ions per subunit.</text>
</comment>
<name>A0A8E2J650_9APHY</name>
<dbReference type="Pfam" id="PF04082">
    <property type="entry name" value="Fungal_trans"/>
    <property type="match status" value="1"/>
</dbReference>
<dbReference type="SUPFAM" id="SSF56219">
    <property type="entry name" value="DNase I-like"/>
    <property type="match status" value="1"/>
</dbReference>
<feature type="region of interest" description="Disordered" evidence="10">
    <location>
        <begin position="1"/>
        <end position="34"/>
    </location>
</feature>
<reference evidence="12 13" key="1">
    <citation type="submission" date="2016-07" db="EMBL/GenBank/DDBJ databases">
        <title>Draft genome of the white-rot fungus Obba rivulosa 3A-2.</title>
        <authorList>
            <consortium name="DOE Joint Genome Institute"/>
            <person name="Miettinen O."/>
            <person name="Riley R."/>
            <person name="Acob R."/>
            <person name="Barry K."/>
            <person name="Cullen D."/>
            <person name="De Vries R."/>
            <person name="Hainaut M."/>
            <person name="Hatakka A."/>
            <person name="Henrissat B."/>
            <person name="Hilden K."/>
            <person name="Kuo R."/>
            <person name="Labutti K."/>
            <person name="Lipzen A."/>
            <person name="Makela M.R."/>
            <person name="Sandor L."/>
            <person name="Spatafora J.W."/>
            <person name="Grigoriev I.V."/>
            <person name="Hibbett D.S."/>
        </authorList>
    </citation>
    <scope>NUCLEOTIDE SEQUENCE [LARGE SCALE GENOMIC DNA]</scope>
    <source>
        <strain evidence="12 13">3A-2</strain>
    </source>
</reference>
<dbReference type="SUPFAM" id="SSF57701">
    <property type="entry name" value="Zn2/Cys6 DNA-binding domain"/>
    <property type="match status" value="1"/>
</dbReference>
<dbReference type="InterPro" id="IPR005135">
    <property type="entry name" value="Endo/exonuclease/phosphatase"/>
</dbReference>
<dbReference type="OrthoDB" id="4934715at2759"/>
<evidence type="ECO:0000259" key="11">
    <source>
        <dbReference type="PROSITE" id="PS50048"/>
    </source>
</evidence>
<feature type="binding site" evidence="8">
    <location>
        <position position="1051"/>
    </location>
    <ligand>
        <name>Mg(2+)</name>
        <dbReference type="ChEBI" id="CHEBI:18420"/>
        <label>1</label>
    </ligand>
</feature>
<feature type="binding site" evidence="8">
    <location>
        <position position="1146"/>
    </location>
    <ligand>
        <name>Mg(2+)</name>
        <dbReference type="ChEBI" id="CHEBI:18420"/>
        <label>1</label>
    </ligand>
</feature>
<feature type="binding site" evidence="8">
    <location>
        <position position="1145"/>
    </location>
    <ligand>
        <name>Mg(2+)</name>
        <dbReference type="ChEBI" id="CHEBI:18420"/>
        <label>1</label>
    </ligand>
</feature>
<dbReference type="GO" id="GO:0005634">
    <property type="term" value="C:nucleus"/>
    <property type="evidence" value="ECO:0007669"/>
    <property type="project" value="UniProtKB-SubCell"/>
</dbReference>
<evidence type="ECO:0000256" key="10">
    <source>
        <dbReference type="SAM" id="MobiDB-lite"/>
    </source>
</evidence>
<dbReference type="Pfam" id="PF00172">
    <property type="entry name" value="Zn_clus"/>
    <property type="match status" value="1"/>
</dbReference>
<dbReference type="Proteomes" id="UP000250043">
    <property type="component" value="Unassembled WGS sequence"/>
</dbReference>
<evidence type="ECO:0000256" key="2">
    <source>
        <dbReference type="ARBA" id="ARBA00007092"/>
    </source>
</evidence>
<dbReference type="PROSITE" id="PS51435">
    <property type="entry name" value="AP_NUCLEASE_F1_4"/>
    <property type="match status" value="1"/>
</dbReference>
<feature type="binding site" evidence="8">
    <location>
        <position position="914"/>
    </location>
    <ligand>
        <name>Mg(2+)</name>
        <dbReference type="ChEBI" id="CHEBI:18420"/>
        <label>1</label>
    </ligand>
</feature>
<evidence type="ECO:0000256" key="1">
    <source>
        <dbReference type="ARBA" id="ARBA00004123"/>
    </source>
</evidence>
<dbReference type="EMBL" id="KV722347">
    <property type="protein sequence ID" value="OCH94117.1"/>
    <property type="molecule type" value="Genomic_DNA"/>
</dbReference>
<dbReference type="PROSITE" id="PS50048">
    <property type="entry name" value="ZN2_CY6_FUNGAL_2"/>
    <property type="match status" value="1"/>
</dbReference>
<dbReference type="InterPro" id="IPR004808">
    <property type="entry name" value="AP_endonuc_1"/>
</dbReference>
<evidence type="ECO:0000256" key="7">
    <source>
        <dbReference type="PIRSR" id="PIRSR604808-1"/>
    </source>
</evidence>
<feature type="compositionally biased region" description="Polar residues" evidence="10">
    <location>
        <begin position="1"/>
        <end position="12"/>
    </location>
</feature>
<dbReference type="Gene3D" id="3.60.10.10">
    <property type="entry name" value="Endonuclease/exonuclease/phosphatase"/>
    <property type="match status" value="1"/>
</dbReference>
<dbReference type="GO" id="GO:0003677">
    <property type="term" value="F:DNA binding"/>
    <property type="evidence" value="ECO:0007669"/>
    <property type="project" value="InterPro"/>
</dbReference>
<feature type="binding site" evidence="8">
    <location>
        <position position="1049"/>
    </location>
    <ligand>
        <name>Mg(2+)</name>
        <dbReference type="ChEBI" id="CHEBI:18420"/>
        <label>1</label>
    </ligand>
</feature>
<dbReference type="GO" id="GO:0008270">
    <property type="term" value="F:zinc ion binding"/>
    <property type="evidence" value="ECO:0007669"/>
    <property type="project" value="InterPro"/>
</dbReference>
<dbReference type="GO" id="GO:0016787">
    <property type="term" value="F:hydrolase activity"/>
    <property type="evidence" value="ECO:0007669"/>
    <property type="project" value="UniProtKB-KW"/>
</dbReference>
<feature type="site" description="Transition state stabilizer" evidence="9">
    <location>
        <position position="1051"/>
    </location>
</feature>
<keyword evidence="6" id="KW-0539">Nucleus</keyword>
<feature type="binding site" evidence="8">
    <location>
        <position position="868"/>
    </location>
    <ligand>
        <name>Mg(2+)</name>
        <dbReference type="ChEBI" id="CHEBI:18420"/>
        <label>1</label>
    </ligand>
</feature>
<feature type="site" description="Interaction with DNA substrate" evidence="9">
    <location>
        <position position="1146"/>
    </location>
</feature>
<feature type="active site" description="Proton donor/acceptor" evidence="7">
    <location>
        <position position="1049"/>
    </location>
</feature>
<sequence length="1169" mass="130484">MPHSMSENSPGPSSFTRRRSEDEDSSRISKKPRTRVSYSCGECHRRKQKCDRQIPCSHCVARKVPELCKAYTPGKTDQDVHVRLARLEHIIETALPQYWSQGISTPCSDVYGRRRSTSPGIEDGNRSQAEEEDPSGGMIESGRWYGKSASESIAAPALLEQLQNLGSDGSPIGGSGQANSDGTRSETRILTNCPEPTAADKLKRLILDCGVPPHKVSELLSELPPIALTDRLVNHYFSAINWTRYPISERDFRMSYSSICAGGTTINPNNIRFLPLLFVILAISVRLAPDHIGGDERTRKMTSVRYYWSSRRSLLVAAAIQPDCFEMVLTRMLSARFLILDRRMTESWSQLGAAVRTAQALGLHRDGAAMGMDPQQVEKRRRIWAHLYHADRSIALVLGRPIAIQDTYTSTLPPANVEDLETSDLRNPLPLTTPTPATFMILRNTLAGIMGRMSHHFQKVRSAGHYSDVVTLDDELLKFMQSLPSHYALDPDTSLDQSHPYIPVHRFLLVTEILFVRMTLHRPYLLRRLGSDRYLRSQTACFESALKDYHIRRVFLESTTKEARDPVVTAYREFQSAMISGIYLVLHPNGSDAAAMHSVLDGFIKGHGGGEDETTRRELAIILFLKKKSSQMTGILEDTKDNVMAVDTPASQKPPPMDAHLLLNLRKPTPPRSMNGPTSSSHLASGPFAPGTSLPAAVSSSTSPNATIATSHLSPVQHLLHSESHSGTGSPSADDESAAQNILDQWCDIFSGGPTLDESTGGAPMPWGTPGLADLSGWLEAPVQPQTGGVERLEPLPGVADSDWNYWETLVNQIRSSPMKRARSPDLADNQTHSRIKLDPVLIDIPNTSVSPGKTTEASNLTRILSWNIETPIPFLTLPPRKVGASSVVPGSHPTFLRDMLARYNFPEYLCLQEVRARYTDKDWLTAFQRAMDGRDEESKYTAYTSLNRATRGQRHFGVITFARHPEDVAVGREVGWDSEGRVVILEMKSGWALVNVYALNGSEYMWRDPLGKAAPKTRNERKREFNQLLMRECQDMQARGLRLVLIGDFNISLQHRDCRPRLRTEYPHGLARKEFNEQFIPGLNLIDVFRHRHGDKRAFSWFAKGKPQGADCARVDYSLVERSLLSHVVDMVYLEDPKERGHSDHAPMLLTLRDMSDLSTPEDVEESG</sequence>
<accession>A0A8E2J650</accession>
<dbReference type="SMART" id="SM00906">
    <property type="entry name" value="Fungal_trans"/>
    <property type="match status" value="1"/>
</dbReference>
<keyword evidence="13" id="KW-1185">Reference proteome</keyword>
<dbReference type="PROSITE" id="PS00463">
    <property type="entry name" value="ZN2_CY6_FUNGAL_1"/>
    <property type="match status" value="1"/>
</dbReference>
<protein>
    <recommendedName>
        <fullName evidence="11">Zn(2)-C6 fungal-type domain-containing protein</fullName>
    </recommendedName>
</protein>
<keyword evidence="5 8" id="KW-0460">Magnesium</keyword>
<feature type="compositionally biased region" description="Polar residues" evidence="10">
    <location>
        <begin position="698"/>
        <end position="708"/>
    </location>
</feature>
<feature type="active site" evidence="7">
    <location>
        <position position="998"/>
    </location>
</feature>
<evidence type="ECO:0000256" key="3">
    <source>
        <dbReference type="ARBA" id="ARBA00022723"/>
    </source>
</evidence>
<dbReference type="InterPro" id="IPR001138">
    <property type="entry name" value="Zn2Cys6_DnaBD"/>
</dbReference>
<keyword evidence="3 8" id="KW-0479">Metal-binding</keyword>
<gene>
    <name evidence="12" type="ORF">OBBRIDRAFT_770453</name>
</gene>
<proteinExistence type="inferred from homology"/>
<evidence type="ECO:0000256" key="9">
    <source>
        <dbReference type="PIRSR" id="PIRSR604808-3"/>
    </source>
</evidence>
<dbReference type="InterPro" id="IPR007219">
    <property type="entry name" value="XnlR_reg_dom"/>
</dbReference>
<dbReference type="CDD" id="cd12148">
    <property type="entry name" value="fungal_TF_MHR"/>
    <property type="match status" value="1"/>
</dbReference>
<keyword evidence="8" id="KW-0464">Manganese</keyword>
<evidence type="ECO:0000313" key="12">
    <source>
        <dbReference type="EMBL" id="OCH94117.1"/>
    </source>
</evidence>
<dbReference type="InterPro" id="IPR050613">
    <property type="entry name" value="Sec_Metabolite_Reg"/>
</dbReference>
<dbReference type="Pfam" id="PF03372">
    <property type="entry name" value="Exo_endo_phos"/>
    <property type="match status" value="1"/>
</dbReference>
<evidence type="ECO:0000256" key="4">
    <source>
        <dbReference type="ARBA" id="ARBA00022801"/>
    </source>
</evidence>
<dbReference type="GO" id="GO:0000981">
    <property type="term" value="F:DNA-binding transcription factor activity, RNA polymerase II-specific"/>
    <property type="evidence" value="ECO:0007669"/>
    <property type="project" value="InterPro"/>
</dbReference>
<dbReference type="CDD" id="cd00067">
    <property type="entry name" value="GAL4"/>
    <property type="match status" value="1"/>
</dbReference>
<feature type="compositionally biased region" description="Basic and acidic residues" evidence="10">
    <location>
        <begin position="18"/>
        <end position="27"/>
    </location>
</feature>
<dbReference type="Gene3D" id="4.10.240.10">
    <property type="entry name" value="Zn(2)-C6 fungal-type DNA-binding domain"/>
    <property type="match status" value="1"/>
</dbReference>
<feature type="domain" description="Zn(2)-C6 fungal-type" evidence="11">
    <location>
        <begin position="39"/>
        <end position="68"/>
    </location>
</feature>
<keyword evidence="4" id="KW-0378">Hydrolase</keyword>
<dbReference type="SMART" id="SM00066">
    <property type="entry name" value="GAL4"/>
    <property type="match status" value="1"/>
</dbReference>
<feature type="region of interest" description="Disordered" evidence="10">
    <location>
        <begin position="110"/>
        <end position="140"/>
    </location>
</feature>
<feature type="region of interest" description="Disordered" evidence="10">
    <location>
        <begin position="650"/>
        <end position="708"/>
    </location>
</feature>
<dbReference type="PANTHER" id="PTHR31001">
    <property type="entry name" value="UNCHARACTERIZED TRANSCRIPTIONAL REGULATORY PROTEIN"/>
    <property type="match status" value="1"/>
</dbReference>
<dbReference type="InterPro" id="IPR036864">
    <property type="entry name" value="Zn2-C6_fun-type_DNA-bd_sf"/>
</dbReference>
<dbReference type="GO" id="GO:0006351">
    <property type="term" value="P:DNA-templated transcription"/>
    <property type="evidence" value="ECO:0007669"/>
    <property type="project" value="InterPro"/>
</dbReference>
<dbReference type="AlphaFoldDB" id="A0A8E2J650"/>
<evidence type="ECO:0000256" key="6">
    <source>
        <dbReference type="ARBA" id="ARBA00023242"/>
    </source>
</evidence>
<evidence type="ECO:0000256" key="8">
    <source>
        <dbReference type="PIRSR" id="PIRSR604808-2"/>
    </source>
</evidence>
<dbReference type="GO" id="GO:0006281">
    <property type="term" value="P:DNA repair"/>
    <property type="evidence" value="ECO:0007669"/>
    <property type="project" value="InterPro"/>
</dbReference>